<feature type="compositionally biased region" description="Low complexity" evidence="1">
    <location>
        <begin position="24"/>
        <end position="33"/>
    </location>
</feature>
<dbReference type="EMBL" id="JBHSPA010000123">
    <property type="protein sequence ID" value="MFC5835319.1"/>
    <property type="molecule type" value="Genomic_DNA"/>
</dbReference>
<evidence type="ECO:0000313" key="3">
    <source>
        <dbReference type="Proteomes" id="UP001596058"/>
    </source>
</evidence>
<evidence type="ECO:0000313" key="2">
    <source>
        <dbReference type="EMBL" id="MFC5835319.1"/>
    </source>
</evidence>
<dbReference type="RefSeq" id="WP_379524739.1">
    <property type="nucleotide sequence ID" value="NZ_JBHSPA010000123.1"/>
</dbReference>
<accession>A0ABW1DD82</accession>
<proteinExistence type="predicted"/>
<gene>
    <name evidence="2" type="ORF">ACFPZ3_66850</name>
</gene>
<reference evidence="3" key="1">
    <citation type="journal article" date="2019" name="Int. J. Syst. Evol. Microbiol.">
        <title>The Global Catalogue of Microorganisms (GCM) 10K type strain sequencing project: providing services to taxonomists for standard genome sequencing and annotation.</title>
        <authorList>
            <consortium name="The Broad Institute Genomics Platform"/>
            <consortium name="The Broad Institute Genome Sequencing Center for Infectious Disease"/>
            <person name="Wu L."/>
            <person name="Ma J."/>
        </authorList>
    </citation>
    <scope>NUCLEOTIDE SEQUENCE [LARGE SCALE GENOMIC DNA]</scope>
    <source>
        <strain evidence="3">CCUG 53903</strain>
    </source>
</reference>
<name>A0ABW1DD82_9ACTN</name>
<protein>
    <recommendedName>
        <fullName evidence="4">Aldo/keto reductase family protein</fullName>
    </recommendedName>
</protein>
<dbReference type="Proteomes" id="UP001596058">
    <property type="component" value="Unassembled WGS sequence"/>
</dbReference>
<feature type="region of interest" description="Disordered" evidence="1">
    <location>
        <begin position="21"/>
        <end position="49"/>
    </location>
</feature>
<evidence type="ECO:0008006" key="4">
    <source>
        <dbReference type="Google" id="ProtNLM"/>
    </source>
</evidence>
<sequence length="49" mass="4825">MTSQFRLGGDLTIDRLGLGAMRLPSATGTGPAVTPGPPAPSCAAPSNSE</sequence>
<comment type="caution">
    <text evidence="2">The sequence shown here is derived from an EMBL/GenBank/DDBJ whole genome shotgun (WGS) entry which is preliminary data.</text>
</comment>
<organism evidence="2 3">
    <name type="scientific">Nonomuraea insulae</name>
    <dbReference type="NCBI Taxonomy" id="1616787"/>
    <lineage>
        <taxon>Bacteria</taxon>
        <taxon>Bacillati</taxon>
        <taxon>Actinomycetota</taxon>
        <taxon>Actinomycetes</taxon>
        <taxon>Streptosporangiales</taxon>
        <taxon>Streptosporangiaceae</taxon>
        <taxon>Nonomuraea</taxon>
    </lineage>
</organism>
<keyword evidence="3" id="KW-1185">Reference proteome</keyword>
<evidence type="ECO:0000256" key="1">
    <source>
        <dbReference type="SAM" id="MobiDB-lite"/>
    </source>
</evidence>